<dbReference type="PATRIC" id="fig|1384056.3.peg.517"/>
<evidence type="ECO:0000256" key="1">
    <source>
        <dbReference type="ARBA" id="ARBA00004141"/>
    </source>
</evidence>
<feature type="transmembrane region" description="Helical" evidence="5">
    <location>
        <begin position="81"/>
        <end position="103"/>
    </location>
</feature>
<dbReference type="Pfam" id="PF04893">
    <property type="entry name" value="Yip1"/>
    <property type="match status" value="1"/>
</dbReference>
<feature type="transmembrane region" description="Helical" evidence="5">
    <location>
        <begin position="123"/>
        <end position="144"/>
    </location>
</feature>
<evidence type="ECO:0000259" key="6">
    <source>
        <dbReference type="Pfam" id="PF04893"/>
    </source>
</evidence>
<feature type="transmembrane region" description="Helical" evidence="5">
    <location>
        <begin position="24"/>
        <end position="44"/>
    </location>
</feature>
<name>A0A091BT85_9GAMM</name>
<accession>A0A091BT85</accession>
<dbReference type="eggNOG" id="ENOG5032E2F">
    <property type="taxonomic scope" value="Bacteria"/>
</dbReference>
<dbReference type="EMBL" id="AVCK01000009">
    <property type="protein sequence ID" value="KFN47550.1"/>
    <property type="molecule type" value="Genomic_DNA"/>
</dbReference>
<dbReference type="STRING" id="1384056.N787_08290"/>
<dbReference type="Proteomes" id="UP000029393">
    <property type="component" value="Unassembled WGS sequence"/>
</dbReference>
<dbReference type="InterPro" id="IPR006977">
    <property type="entry name" value="Yip1_dom"/>
</dbReference>
<evidence type="ECO:0000256" key="3">
    <source>
        <dbReference type="ARBA" id="ARBA00022989"/>
    </source>
</evidence>
<organism evidence="7 8">
    <name type="scientific">Arenimonas metalli CF5-1</name>
    <dbReference type="NCBI Taxonomy" id="1384056"/>
    <lineage>
        <taxon>Bacteria</taxon>
        <taxon>Pseudomonadati</taxon>
        <taxon>Pseudomonadota</taxon>
        <taxon>Gammaproteobacteria</taxon>
        <taxon>Lysobacterales</taxon>
        <taxon>Lysobacteraceae</taxon>
        <taxon>Arenimonas</taxon>
    </lineage>
</organism>
<keyword evidence="3 5" id="KW-1133">Transmembrane helix</keyword>
<keyword evidence="2 5" id="KW-0812">Transmembrane</keyword>
<comment type="caution">
    <text evidence="7">The sequence shown here is derived from an EMBL/GenBank/DDBJ whole genome shotgun (WGS) entry which is preliminary data.</text>
</comment>
<evidence type="ECO:0000313" key="8">
    <source>
        <dbReference type="Proteomes" id="UP000029393"/>
    </source>
</evidence>
<evidence type="ECO:0000256" key="2">
    <source>
        <dbReference type="ARBA" id="ARBA00022692"/>
    </source>
</evidence>
<evidence type="ECO:0000256" key="4">
    <source>
        <dbReference type="ARBA" id="ARBA00023136"/>
    </source>
</evidence>
<keyword evidence="4 5" id="KW-0472">Membrane</keyword>
<comment type="subcellular location">
    <subcellularLocation>
        <location evidence="1">Membrane</location>
        <topology evidence="1">Multi-pass membrane protein</topology>
    </subcellularLocation>
</comment>
<evidence type="ECO:0000256" key="5">
    <source>
        <dbReference type="SAM" id="Phobius"/>
    </source>
</evidence>
<dbReference type="RefSeq" id="WP_034210577.1">
    <property type="nucleotide sequence ID" value="NZ_AVCK01000009.1"/>
</dbReference>
<dbReference type="AlphaFoldDB" id="A0A091BT85"/>
<reference evidence="7 8" key="1">
    <citation type="submission" date="2013-09" db="EMBL/GenBank/DDBJ databases">
        <title>Genome sequencing of Arenimonas metalli.</title>
        <authorList>
            <person name="Chen F."/>
            <person name="Wang G."/>
        </authorList>
    </citation>
    <scope>NUCLEOTIDE SEQUENCE [LARGE SCALE GENOMIC DNA]</scope>
    <source>
        <strain evidence="7 8">CF5-1</strain>
    </source>
</reference>
<proteinExistence type="predicted"/>
<gene>
    <name evidence="7" type="ORF">N787_08290</name>
</gene>
<feature type="transmembrane region" description="Helical" evidence="5">
    <location>
        <begin position="206"/>
        <end position="225"/>
    </location>
</feature>
<feature type="domain" description="Yip1" evidence="6">
    <location>
        <begin position="6"/>
        <end position="222"/>
    </location>
</feature>
<evidence type="ECO:0000313" key="7">
    <source>
        <dbReference type="EMBL" id="KFN47550.1"/>
    </source>
</evidence>
<keyword evidence="8" id="KW-1185">Reference proteome</keyword>
<sequence length="226" mass="24918">MSQLINIFLEPGKVFAGLKDKPSFLVPALVVVLATTLSGLLYFFNVDPEWFTNYQLQAAAQDMSKAELEQARQFMPGARTLGYISAVTTPIVFAIIFSLLALYYMLAGKISGNPTSFRHGLSLAAWSSMPMVLGAVIAIIGVYTSSPQSSLESMQLLNVDPLFVQLETGHPWATLARSFSLLNLWVWFLAALGWKTWYRTGWGQALFVVLLPYVVIYGVMAAFAAF</sequence>
<dbReference type="GO" id="GO:0016020">
    <property type="term" value="C:membrane"/>
    <property type="evidence" value="ECO:0007669"/>
    <property type="project" value="UniProtKB-SubCell"/>
</dbReference>
<protein>
    <recommendedName>
        <fullName evidence="6">Yip1 domain-containing protein</fullName>
    </recommendedName>
</protein>